<organism evidence="3 4">
    <name type="scientific">Ascaris lumbricoides</name>
    <name type="common">Giant roundworm</name>
    <dbReference type="NCBI Taxonomy" id="6252"/>
    <lineage>
        <taxon>Eukaryota</taxon>
        <taxon>Metazoa</taxon>
        <taxon>Ecdysozoa</taxon>
        <taxon>Nematoda</taxon>
        <taxon>Chromadorea</taxon>
        <taxon>Rhabditida</taxon>
        <taxon>Spirurina</taxon>
        <taxon>Ascaridomorpha</taxon>
        <taxon>Ascaridoidea</taxon>
        <taxon>Ascarididae</taxon>
        <taxon>Ascaris</taxon>
    </lineage>
</organism>
<evidence type="ECO:0000313" key="4">
    <source>
        <dbReference type="WBParaSite" id="ALUE_0000219601-mRNA-1"/>
    </source>
</evidence>
<protein>
    <submittedName>
        <fullName evidence="4">Alpha-mann_mid domain-containing protein</fullName>
    </submittedName>
</protein>
<dbReference type="GO" id="GO:0005764">
    <property type="term" value="C:lysosome"/>
    <property type="evidence" value="ECO:0007669"/>
    <property type="project" value="TreeGrafter"/>
</dbReference>
<evidence type="ECO:0000259" key="2">
    <source>
        <dbReference type="Pfam" id="PF09261"/>
    </source>
</evidence>
<keyword evidence="3" id="KW-1185">Reference proteome</keyword>
<dbReference type="SUPFAM" id="SSF88688">
    <property type="entry name" value="Families 57/38 glycoside transferase middle domain"/>
    <property type="match status" value="1"/>
</dbReference>
<dbReference type="InterPro" id="IPR050843">
    <property type="entry name" value="Glycosyl_Hydrlase_38"/>
</dbReference>
<dbReference type="GO" id="GO:0004559">
    <property type="term" value="F:alpha-mannosidase activity"/>
    <property type="evidence" value="ECO:0007669"/>
    <property type="project" value="InterPro"/>
</dbReference>
<dbReference type="Proteomes" id="UP000036681">
    <property type="component" value="Unplaced"/>
</dbReference>
<evidence type="ECO:0000313" key="3">
    <source>
        <dbReference type="Proteomes" id="UP000036681"/>
    </source>
</evidence>
<dbReference type="FunFam" id="1.20.1270.50:FF:000003">
    <property type="entry name" value="Alpha-mannosidase"/>
    <property type="match status" value="1"/>
</dbReference>
<feature type="domain" description="Glycoside hydrolase family 38 central" evidence="2">
    <location>
        <begin position="3"/>
        <end position="46"/>
    </location>
</feature>
<dbReference type="InterPro" id="IPR028995">
    <property type="entry name" value="Glyco_hydro_57/38_cen_sf"/>
</dbReference>
<sequence>MDESDLDALRKANALVQHHDAITGTAKENVTKDYEKRLAAAWNEGEVR</sequence>
<accession>A0A0M3HL01</accession>
<reference evidence="4" key="1">
    <citation type="submission" date="2017-02" db="UniProtKB">
        <authorList>
            <consortium name="WormBaseParasite"/>
        </authorList>
    </citation>
    <scope>IDENTIFICATION</scope>
</reference>
<dbReference type="PANTHER" id="PTHR11607">
    <property type="entry name" value="ALPHA-MANNOSIDASE"/>
    <property type="match status" value="1"/>
</dbReference>
<dbReference type="WBParaSite" id="ALUE_0000219601-mRNA-1">
    <property type="protein sequence ID" value="ALUE_0000219601-mRNA-1"/>
    <property type="gene ID" value="ALUE_0000219601"/>
</dbReference>
<dbReference type="Pfam" id="PF09261">
    <property type="entry name" value="Alpha-mann_mid"/>
    <property type="match status" value="1"/>
</dbReference>
<dbReference type="GO" id="GO:0006013">
    <property type="term" value="P:mannose metabolic process"/>
    <property type="evidence" value="ECO:0007669"/>
    <property type="project" value="InterPro"/>
</dbReference>
<dbReference type="InterPro" id="IPR037094">
    <property type="entry name" value="Glyco_hydro_38_cen_sf"/>
</dbReference>
<dbReference type="PANTHER" id="PTHR11607:SF3">
    <property type="entry name" value="LYSOSOMAL ALPHA-MANNOSIDASE"/>
    <property type="match status" value="1"/>
</dbReference>
<name>A0A0M3HL01_ASCLU</name>
<proteinExistence type="predicted"/>
<dbReference type="AlphaFoldDB" id="A0A0M3HL01"/>
<keyword evidence="1" id="KW-0378">Hydrolase</keyword>
<dbReference type="InterPro" id="IPR015341">
    <property type="entry name" value="Glyco_hydro_38_cen"/>
</dbReference>
<dbReference type="Gene3D" id="1.20.1270.50">
    <property type="entry name" value="Glycoside hydrolase family 38, central domain"/>
    <property type="match status" value="1"/>
</dbReference>
<evidence type="ECO:0000256" key="1">
    <source>
        <dbReference type="ARBA" id="ARBA00022801"/>
    </source>
</evidence>